<name>A0ACD3ZE71_FUSSC</name>
<evidence type="ECO:0000313" key="2">
    <source>
        <dbReference type="Proteomes" id="UP000830768"/>
    </source>
</evidence>
<dbReference type="Proteomes" id="UP000830768">
    <property type="component" value="Chromosome 8"/>
</dbReference>
<sequence>MHITKLTLLVAALGASTISAAPSPEKTFDDLDEISSLSGDLRTAIDRMPVLGYDASSVHDLFVAAFKLYQGISEINEANVDAEAEDFSEDEQKEICRSFHRTRYTQGSLMMRLGDQAECISQFPLTPLIGNAIGAYEEETSKFQGELNSRLDNCSDDQKERLEEAIKTAKAQYAATAPKLD</sequence>
<protein>
    <submittedName>
        <fullName evidence="1">Uncharacterized protein</fullName>
    </submittedName>
</protein>
<reference evidence="1" key="1">
    <citation type="submission" date="2021-11" db="EMBL/GenBank/DDBJ databases">
        <title>Fusarium solani-melongenae Genome sequencing and assembly.</title>
        <authorList>
            <person name="Xie S."/>
            <person name="Huang L."/>
            <person name="Zhang X."/>
        </authorList>
    </citation>
    <scope>NUCLEOTIDE SEQUENCE</scope>
    <source>
        <strain evidence="1">CRI 24-3</strain>
    </source>
</reference>
<keyword evidence="2" id="KW-1185">Reference proteome</keyword>
<evidence type="ECO:0000313" key="1">
    <source>
        <dbReference type="EMBL" id="UPK99593.1"/>
    </source>
</evidence>
<proteinExistence type="predicted"/>
<gene>
    <name evidence="1" type="ORF">LCI18_010528</name>
</gene>
<organism evidence="1 2">
    <name type="scientific">Fusarium solani subsp. cucurbitae</name>
    <name type="common">Neocosmosporum cucurbitae</name>
    <dbReference type="NCBI Taxonomy" id="2747967"/>
    <lineage>
        <taxon>Eukaryota</taxon>
        <taxon>Fungi</taxon>
        <taxon>Dikarya</taxon>
        <taxon>Ascomycota</taxon>
        <taxon>Pezizomycotina</taxon>
        <taxon>Sordariomycetes</taxon>
        <taxon>Hypocreomycetidae</taxon>
        <taxon>Hypocreales</taxon>
        <taxon>Nectriaceae</taxon>
        <taxon>Fusarium</taxon>
        <taxon>Fusarium solani species complex</taxon>
    </lineage>
</organism>
<dbReference type="EMBL" id="CP090036">
    <property type="protein sequence ID" value="UPK99593.1"/>
    <property type="molecule type" value="Genomic_DNA"/>
</dbReference>
<accession>A0ACD3ZE71</accession>